<proteinExistence type="predicted"/>
<sequence length="356" mass="39351">MKIKVLEAQLLSRYLCLLQARAMADVLVPPFDIMFLTGIWIETLLYGVNMVVFAAAIFVLARMYRDRKASATFLLLTSVLLFSLSTVYVAVCLRQLLEAFIWGPPGQASLYFSNVRDRLSLTKLALYDLNILIQDMILIWRMWVVYSNRWVVIILPILMELGRVSAAIYALRLGAIPHISVFEPSIYCGAIATWTLDLALNIGVTSCIAYKLWTAGRSLKHIGFTRSKNPYTGIMLTIIESGGIFATATLIMVSLYFSGNYAFDAATDSVVQLATITPLLIVVRVGLGLQHGIPANTMTFEVDSSDLYSSSRSQGLRVNISESQNTFDDGTTAAIELERLESSTTSVRNVKTGGVQ</sequence>
<accession>A0AA38U4X7</accession>
<evidence type="ECO:0000313" key="3">
    <source>
        <dbReference type="Proteomes" id="UP001163846"/>
    </source>
</evidence>
<feature type="transmembrane region" description="Helical" evidence="1">
    <location>
        <begin position="234"/>
        <end position="257"/>
    </location>
</feature>
<reference evidence="2" key="1">
    <citation type="submission" date="2022-08" db="EMBL/GenBank/DDBJ databases">
        <authorList>
            <consortium name="DOE Joint Genome Institute"/>
            <person name="Min B."/>
            <person name="Riley R."/>
            <person name="Sierra-Patev S."/>
            <person name="Naranjo-Ortiz M."/>
            <person name="Looney B."/>
            <person name="Konkel Z."/>
            <person name="Slot J.C."/>
            <person name="Sakamoto Y."/>
            <person name="Steenwyk J.L."/>
            <person name="Rokas A."/>
            <person name="Carro J."/>
            <person name="Camarero S."/>
            <person name="Ferreira P."/>
            <person name="Molpeceres G."/>
            <person name="Ruiz-Duenas F.J."/>
            <person name="Serrano A."/>
            <person name="Henrissat B."/>
            <person name="Drula E."/>
            <person name="Hughes K.W."/>
            <person name="Mata J.L."/>
            <person name="Ishikawa N.K."/>
            <person name="Vargas-Isla R."/>
            <person name="Ushijima S."/>
            <person name="Smith C.A."/>
            <person name="Ahrendt S."/>
            <person name="Andreopoulos W."/>
            <person name="He G."/>
            <person name="Labutti K."/>
            <person name="Lipzen A."/>
            <person name="Ng V."/>
            <person name="Sandor L."/>
            <person name="Barry K."/>
            <person name="Martinez A.T."/>
            <person name="Xiao Y."/>
            <person name="Gibbons J.G."/>
            <person name="Terashima K."/>
            <person name="Hibbett D.S."/>
            <person name="Grigoriev I.V."/>
        </authorList>
    </citation>
    <scope>NUCLEOTIDE SEQUENCE</scope>
    <source>
        <strain evidence="2">TFB9207</strain>
    </source>
</reference>
<dbReference type="AlphaFoldDB" id="A0AA38U4X7"/>
<feature type="transmembrane region" description="Helical" evidence="1">
    <location>
        <begin position="34"/>
        <end position="61"/>
    </location>
</feature>
<feature type="transmembrane region" description="Helical" evidence="1">
    <location>
        <begin position="73"/>
        <end position="97"/>
    </location>
</feature>
<comment type="caution">
    <text evidence="2">The sequence shown here is derived from an EMBL/GenBank/DDBJ whole genome shotgun (WGS) entry which is preliminary data.</text>
</comment>
<protein>
    <submittedName>
        <fullName evidence="2">Uncharacterized protein</fullName>
    </submittedName>
</protein>
<feature type="transmembrane region" description="Helical" evidence="1">
    <location>
        <begin position="269"/>
        <end position="289"/>
    </location>
</feature>
<dbReference type="Proteomes" id="UP001163846">
    <property type="component" value="Unassembled WGS sequence"/>
</dbReference>
<keyword evidence="3" id="KW-1185">Reference proteome</keyword>
<keyword evidence="1" id="KW-1133">Transmembrane helix</keyword>
<dbReference type="EMBL" id="MU807010">
    <property type="protein sequence ID" value="KAJ3832291.1"/>
    <property type="molecule type" value="Genomic_DNA"/>
</dbReference>
<feature type="transmembrane region" description="Helical" evidence="1">
    <location>
        <begin position="150"/>
        <end position="171"/>
    </location>
</feature>
<organism evidence="2 3">
    <name type="scientific">Lentinula raphanica</name>
    <dbReference type="NCBI Taxonomy" id="153919"/>
    <lineage>
        <taxon>Eukaryota</taxon>
        <taxon>Fungi</taxon>
        <taxon>Dikarya</taxon>
        <taxon>Basidiomycota</taxon>
        <taxon>Agaricomycotina</taxon>
        <taxon>Agaricomycetes</taxon>
        <taxon>Agaricomycetidae</taxon>
        <taxon>Agaricales</taxon>
        <taxon>Marasmiineae</taxon>
        <taxon>Omphalotaceae</taxon>
        <taxon>Lentinula</taxon>
    </lineage>
</organism>
<keyword evidence="1" id="KW-0472">Membrane</keyword>
<feature type="transmembrane region" description="Helical" evidence="1">
    <location>
        <begin position="191"/>
        <end position="213"/>
    </location>
</feature>
<evidence type="ECO:0000256" key="1">
    <source>
        <dbReference type="SAM" id="Phobius"/>
    </source>
</evidence>
<gene>
    <name evidence="2" type="ORF">F5878DRAFT_16534</name>
</gene>
<name>A0AA38U4X7_9AGAR</name>
<evidence type="ECO:0000313" key="2">
    <source>
        <dbReference type="EMBL" id="KAJ3832291.1"/>
    </source>
</evidence>
<keyword evidence="1" id="KW-0812">Transmembrane</keyword>